<name>A0A1I2SVP9_9BACT</name>
<keyword evidence="3" id="KW-1185">Reference proteome</keyword>
<gene>
    <name evidence="2" type="ORF">SAMN04487988_10593</name>
</gene>
<accession>A0A1I2SVP9</accession>
<proteinExistence type="predicted"/>
<evidence type="ECO:0000313" key="3">
    <source>
        <dbReference type="Proteomes" id="UP000199642"/>
    </source>
</evidence>
<sequence>MENSNSNLYQRVNSYLDFSMLFAQWERLSNKAEPDTCLYHDLLQRIKEFPDLNQFPVNPEDLKKRENRLGLGLILGSIFPLSGQEERKIFGIAKPFEFNPIYATPVFHAQFLDQKGEIIIPENLDPDRLHFQKMLLVYELILDQIYGIKINPVHPLVFKVSDENGITRHFQIQFTTQFVKVVPRGPLPAIQSKSEICSGSMPSSYDLNQWMELLPLDQFDFYGFIIEEAIDLTMAQSVAQLNETVLRQEQLSVEEFLHVVEDSVKSLLSKSNIKVGLAILQRVNERMVLTESRLAYSFLIKNLCTGGCKDTLQGVIEFLSRVKSPVFLNDLDQIDEYFPMGEKFAHLGVKEIILYPLKHNGNLVGVLEISAFESQNFDPSMLLTLDFLAPSLSVALHRQAENLENRIKSIVRKNFTAIHPVVEWKFDEIALDFVLAEEEGKHPEIKPILFKDVYPLYGMIDIKDSSLERNKAIQSDLLTQLELAKGILKEANTLDFLPLLENMLDRLEDFQQKINLILVSEEEMRLVDFLQIELTPLFRHLRNQYPELIPQIDHYFEQLDTDLNLITQKRSAFEKSMRLINDTIGSFLDKEEVKIQRMFPHYFEKFKTDGIEYNIYIGQSLVKNHQYDEIYLKNLRLWQLQTMVDLEGMIRLQAADLDYPLNTTQLILAYSQPISISFRLDERKFDVEGSYNIRYEVIKKRIDKALIKDSGERLNQPGKIAIVYSQNHDAEEFREFIHFLQKKGKLESHVEDLELEDMQGVHGLKALRVKVKTELLELKDSIFSKLIAESKEG</sequence>
<dbReference type="STRING" id="435880.SAMN04487988_10593"/>
<dbReference type="SUPFAM" id="SSF55781">
    <property type="entry name" value="GAF domain-like"/>
    <property type="match status" value="1"/>
</dbReference>
<dbReference type="OrthoDB" id="627374at2"/>
<reference evidence="3" key="1">
    <citation type="submission" date="2016-10" db="EMBL/GenBank/DDBJ databases">
        <authorList>
            <person name="Varghese N."/>
            <person name="Submissions S."/>
        </authorList>
    </citation>
    <scope>NUCLEOTIDE SEQUENCE [LARGE SCALE GENOMIC DNA]</scope>
    <source>
        <strain evidence="3">DSM 19315</strain>
    </source>
</reference>
<dbReference type="InterPro" id="IPR029016">
    <property type="entry name" value="GAF-like_dom_sf"/>
</dbReference>
<dbReference type="InterPro" id="IPR003018">
    <property type="entry name" value="GAF"/>
</dbReference>
<dbReference type="Proteomes" id="UP000199642">
    <property type="component" value="Unassembled WGS sequence"/>
</dbReference>
<evidence type="ECO:0000313" key="2">
    <source>
        <dbReference type="EMBL" id="SFG56852.1"/>
    </source>
</evidence>
<evidence type="ECO:0000259" key="1">
    <source>
        <dbReference type="Pfam" id="PF13185"/>
    </source>
</evidence>
<dbReference type="Gene3D" id="3.30.450.40">
    <property type="match status" value="1"/>
</dbReference>
<protein>
    <submittedName>
        <fullName evidence="2">GAF domain-containing protein</fullName>
    </submittedName>
</protein>
<dbReference type="Pfam" id="PF13185">
    <property type="entry name" value="GAF_2"/>
    <property type="match status" value="1"/>
</dbReference>
<dbReference type="RefSeq" id="WP_092790669.1">
    <property type="nucleotide sequence ID" value="NZ_FOPC01000005.1"/>
</dbReference>
<dbReference type="AlphaFoldDB" id="A0A1I2SVP9"/>
<organism evidence="2 3">
    <name type="scientific">Algoriphagus hitonicola</name>
    <dbReference type="NCBI Taxonomy" id="435880"/>
    <lineage>
        <taxon>Bacteria</taxon>
        <taxon>Pseudomonadati</taxon>
        <taxon>Bacteroidota</taxon>
        <taxon>Cytophagia</taxon>
        <taxon>Cytophagales</taxon>
        <taxon>Cyclobacteriaceae</taxon>
        <taxon>Algoriphagus</taxon>
    </lineage>
</organism>
<dbReference type="EMBL" id="FOPC01000005">
    <property type="protein sequence ID" value="SFG56852.1"/>
    <property type="molecule type" value="Genomic_DNA"/>
</dbReference>
<feature type="domain" description="GAF" evidence="1">
    <location>
        <begin position="323"/>
        <end position="397"/>
    </location>
</feature>